<feature type="region of interest" description="Disordered" evidence="1">
    <location>
        <begin position="1"/>
        <end position="45"/>
    </location>
</feature>
<reference evidence="3 4" key="1">
    <citation type="submission" date="2016-10" db="EMBL/GenBank/DDBJ databases">
        <authorList>
            <person name="de Groot N.N."/>
        </authorList>
    </citation>
    <scope>NUCLEOTIDE SEQUENCE [LARGE SCALE GENOMIC DNA]</scope>
    <source>
        <strain evidence="3 4">CGMCC 4.5739</strain>
    </source>
</reference>
<feature type="compositionally biased region" description="Pro residues" evidence="1">
    <location>
        <begin position="1"/>
        <end position="11"/>
    </location>
</feature>
<evidence type="ECO:0000313" key="4">
    <source>
        <dbReference type="Proteomes" id="UP000199207"/>
    </source>
</evidence>
<keyword evidence="2" id="KW-0812">Transmembrane</keyword>
<dbReference type="Proteomes" id="UP000199207">
    <property type="component" value="Unassembled WGS sequence"/>
</dbReference>
<protein>
    <recommendedName>
        <fullName evidence="5">Secreted protein</fullName>
    </recommendedName>
</protein>
<keyword evidence="2" id="KW-1133">Transmembrane helix</keyword>
<sequence>MTHPQTAPPATAPAVAAPGGPASGPPAVPPPRPPAPPAPPPGEHRRTAFAEGLERLRAAARTEPGRLRIIGAVLAALILLFGTVTAWQAGQRTQGTGRLIDDTQPLTADAAGIYRSLADANTTAATGFLSGANEPPTVREDYEDAVRSAAVLLGAAAQHSAGSPEARAQIRVLSEQLPVYTGLVETARAHNRRGLPLGGAYLRYANTRMQEVLLPAAERLYLLETERFRGELDEARDRPWPALLAGGAALAALGWAQVRHLRRTNRVLNPGLVAATAATALLLGWLAGAHTLARSQLGTAEQQGARSLQVLNEMWIAGLQARGDENLFLVARGSGSVYDDSFRERMELIAGPAGEDTTAGLLADALALAEDEAGRTALGSVGRDLADWRSLHEEAQRAEAGGDYERAVRLVIGAEQSTGVLFDAVDKSLAEAVEHEQRDFRQAASEGRSVLGGLTAGAVALGLAGAVGAVLGIGRRLSEYR</sequence>
<evidence type="ECO:0000256" key="2">
    <source>
        <dbReference type="SAM" id="Phobius"/>
    </source>
</evidence>
<dbReference type="EMBL" id="FOLM01000001">
    <property type="protein sequence ID" value="SFB96618.1"/>
    <property type="molecule type" value="Genomic_DNA"/>
</dbReference>
<feature type="transmembrane region" description="Helical" evidence="2">
    <location>
        <begin position="67"/>
        <end position="89"/>
    </location>
</feature>
<keyword evidence="2" id="KW-0472">Membrane</keyword>
<dbReference type="RefSeq" id="WP_093837035.1">
    <property type="nucleotide sequence ID" value="NZ_FOLM01000001.1"/>
</dbReference>
<feature type="compositionally biased region" description="Pro residues" evidence="1">
    <location>
        <begin position="23"/>
        <end position="41"/>
    </location>
</feature>
<organism evidence="3 4">
    <name type="scientific">Streptomyces aidingensis</name>
    <dbReference type="NCBI Taxonomy" id="910347"/>
    <lineage>
        <taxon>Bacteria</taxon>
        <taxon>Bacillati</taxon>
        <taxon>Actinomycetota</taxon>
        <taxon>Actinomycetes</taxon>
        <taxon>Kitasatosporales</taxon>
        <taxon>Streptomycetaceae</taxon>
        <taxon>Streptomyces</taxon>
    </lineage>
</organism>
<dbReference type="OrthoDB" id="3218196at2"/>
<evidence type="ECO:0008006" key="5">
    <source>
        <dbReference type="Google" id="ProtNLM"/>
    </source>
</evidence>
<name>A0A1I1FFZ5_9ACTN</name>
<proteinExistence type="predicted"/>
<dbReference type="AlphaFoldDB" id="A0A1I1FFZ5"/>
<dbReference type="STRING" id="910347.SAMN05421773_101668"/>
<evidence type="ECO:0000313" key="3">
    <source>
        <dbReference type="EMBL" id="SFB96618.1"/>
    </source>
</evidence>
<feature type="transmembrane region" description="Helical" evidence="2">
    <location>
        <begin position="450"/>
        <end position="473"/>
    </location>
</feature>
<accession>A0A1I1FFZ5</accession>
<evidence type="ECO:0000256" key="1">
    <source>
        <dbReference type="SAM" id="MobiDB-lite"/>
    </source>
</evidence>
<gene>
    <name evidence="3" type="ORF">SAMN05421773_101668</name>
</gene>
<keyword evidence="4" id="KW-1185">Reference proteome</keyword>